<dbReference type="Gene3D" id="3.30.40.230">
    <property type="match status" value="1"/>
</dbReference>
<dbReference type="AlphaFoldDB" id="A0A3S5C8F1"/>
<organism evidence="1 2">
    <name type="scientific">Protopolystoma xenopodis</name>
    <dbReference type="NCBI Taxonomy" id="117903"/>
    <lineage>
        <taxon>Eukaryota</taxon>
        <taxon>Metazoa</taxon>
        <taxon>Spiralia</taxon>
        <taxon>Lophotrochozoa</taxon>
        <taxon>Platyhelminthes</taxon>
        <taxon>Monogenea</taxon>
        <taxon>Polyopisthocotylea</taxon>
        <taxon>Polystomatidea</taxon>
        <taxon>Polystomatidae</taxon>
        <taxon>Protopolystoma</taxon>
    </lineage>
</organism>
<dbReference type="GO" id="GO:0004820">
    <property type="term" value="F:glycine-tRNA ligase activity"/>
    <property type="evidence" value="ECO:0007669"/>
    <property type="project" value="TreeGrafter"/>
</dbReference>
<dbReference type="InterPro" id="IPR045864">
    <property type="entry name" value="aa-tRNA-synth_II/BPL/LPL"/>
</dbReference>
<reference evidence="1" key="1">
    <citation type="submission" date="2018-11" db="EMBL/GenBank/DDBJ databases">
        <authorList>
            <consortium name="Pathogen Informatics"/>
        </authorList>
    </citation>
    <scope>NUCLEOTIDE SEQUENCE</scope>
</reference>
<sequence>MGCSIKANLLSPWRQFFVLKEHLLEVDCSILTPEPVLKASRHIDRFTDFMVKDISSGECFRADYLITAGLQAIWGSKKIEKKTRRR</sequence>
<accession>A0A3S5C8F1</accession>
<dbReference type="GO" id="GO:0070150">
    <property type="term" value="P:mitochondrial glycyl-tRNA aminoacylation"/>
    <property type="evidence" value="ECO:0007669"/>
    <property type="project" value="TreeGrafter"/>
</dbReference>
<evidence type="ECO:0000313" key="1">
    <source>
        <dbReference type="EMBL" id="VEL42120.1"/>
    </source>
</evidence>
<dbReference type="Gene3D" id="3.30.930.10">
    <property type="entry name" value="Bira Bifunctional Protein, Domain 2"/>
    <property type="match status" value="1"/>
</dbReference>
<dbReference type="SUPFAM" id="SSF55681">
    <property type="entry name" value="Class II aaRS and biotin synthetases"/>
    <property type="match status" value="1"/>
</dbReference>
<proteinExistence type="predicted"/>
<name>A0A3S5C8F1_9PLAT</name>
<comment type="caution">
    <text evidence="1">The sequence shown here is derived from an EMBL/GenBank/DDBJ whole genome shotgun (WGS) entry which is preliminary data.</text>
</comment>
<dbReference type="PANTHER" id="PTHR10745">
    <property type="entry name" value="GLYCYL-TRNA SYNTHETASE/DNA POLYMERASE SUBUNIT GAMMA-2"/>
    <property type="match status" value="1"/>
</dbReference>
<keyword evidence="2" id="KW-1185">Reference proteome</keyword>
<dbReference type="InterPro" id="IPR027031">
    <property type="entry name" value="Gly-tRNA_synthase/POLG2"/>
</dbReference>
<dbReference type="GO" id="GO:0005739">
    <property type="term" value="C:mitochondrion"/>
    <property type="evidence" value="ECO:0007669"/>
    <property type="project" value="TreeGrafter"/>
</dbReference>
<dbReference type="OrthoDB" id="57698at2759"/>
<protein>
    <submittedName>
        <fullName evidence="1">Uncharacterized protein</fullName>
    </submittedName>
</protein>
<dbReference type="PANTHER" id="PTHR10745:SF0">
    <property type="entry name" value="GLYCINE--TRNA LIGASE"/>
    <property type="match status" value="1"/>
</dbReference>
<evidence type="ECO:0000313" key="2">
    <source>
        <dbReference type="Proteomes" id="UP000784294"/>
    </source>
</evidence>
<dbReference type="EMBL" id="CAAALY010272705">
    <property type="protein sequence ID" value="VEL42120.1"/>
    <property type="molecule type" value="Genomic_DNA"/>
</dbReference>
<dbReference type="Proteomes" id="UP000784294">
    <property type="component" value="Unassembled WGS sequence"/>
</dbReference>
<gene>
    <name evidence="1" type="ORF">PXEA_LOCUS35560</name>
</gene>